<dbReference type="SMART" id="SM00320">
    <property type="entry name" value="WD40"/>
    <property type="match status" value="7"/>
</dbReference>
<feature type="repeat" description="WD" evidence="3">
    <location>
        <begin position="813"/>
        <end position="852"/>
    </location>
</feature>
<feature type="repeat" description="WD" evidence="3">
    <location>
        <begin position="721"/>
        <end position="772"/>
    </location>
</feature>
<sequence>MSGPSRSSSTSRASHYREPTDSPSPNIPDEGYHEQRTEVPKWALRLSEEQRAELAVQLLQSVSPMVFSRAYARLTPLLQHRDFLAELPYELTVHLLSYLDEKSLLNVALVSKEWNRFTSDNAVWKGIYVRHGWAVNQDMIDWYLKGSELELASIVLEREQEQEHEDRVLFAARSAVSNGKRRKVVDIDPKDDAAERSGDDYDMLQDVVTPYERYPDEEGDRKLQRFSPTQLDPEHQIDIDNIETLAHAPSNPVEATTINSSDCYDDASSPISIPPSSPISRDASTSPDESSSFSFAGTFGRSRGSSSMLRSPSMGQRQGRFSLPTNSFMPSLHRPRMPIYTLGSNLMTPPSMLRKMSQRTSPPSPIRIPKPLTTISSPTLTSSRPSRFFGHQRSGSADQQQLGSQAAASSSQPLTSPILSGNISNEPHSPTSTKSLWSVIRHGVMGVSGSPAWPSLHVHRHSDPGDRNDGPGASSHQGMHFHHTPSLPTWLSHFPLPLPTASSRQNRQSASSPASPVTASFSNSATNSNSTADGSNQPIRKCIDFIGSQAPYPSQILAPEILQTHRDPISGRATINWKYLCMQRKLLEKNWTQGVHSARELPGHTEGIYCIQFDGYKVISGSRDTTIKIWDIRSGECVRTYSGHAASVLCLQYDDTRIVSGSSDTSILVWDLETGQIIQRLDGHVDSVLSVRFEKDIVVSCSKDRTVKIWKISSGQLLKTLRGHRAAVNAVQFSPESAAPSPFRGNPRLVVSASGDKTIKVWSFETGECLRTLEGHARGIACIQFEGNVVVSGSSDQSIKIWDLSTGACINTLAGHEGLVRTLQFAGGRIISGSYDETIKVWDQASGRLLTDLGGRHSHRVFKLQFDDSKIVSCSQDQKIIIWDFAVGVDTTFLN</sequence>
<dbReference type="PROSITE" id="PS50294">
    <property type="entry name" value="WD_REPEATS_REGION"/>
    <property type="match status" value="6"/>
</dbReference>
<feature type="region of interest" description="Disordered" evidence="4">
    <location>
        <begin position="1"/>
        <end position="34"/>
    </location>
</feature>
<feature type="domain" description="F-box" evidence="5">
    <location>
        <begin position="81"/>
        <end position="127"/>
    </location>
</feature>
<proteinExistence type="predicted"/>
<dbReference type="Gene3D" id="1.20.1280.50">
    <property type="match status" value="1"/>
</dbReference>
<dbReference type="Pfam" id="PF00400">
    <property type="entry name" value="WD40"/>
    <property type="match status" value="7"/>
</dbReference>
<evidence type="ECO:0000259" key="5">
    <source>
        <dbReference type="PROSITE" id="PS50181"/>
    </source>
</evidence>
<evidence type="ECO:0000256" key="2">
    <source>
        <dbReference type="ARBA" id="ARBA00022737"/>
    </source>
</evidence>
<dbReference type="PRINTS" id="PR00320">
    <property type="entry name" value="GPROTEINBRPT"/>
</dbReference>
<dbReference type="CDD" id="cd00200">
    <property type="entry name" value="WD40"/>
    <property type="match status" value="1"/>
</dbReference>
<protein>
    <submittedName>
        <fullName evidence="6">WD40 repeat-like protein</fullName>
    </submittedName>
</protein>
<dbReference type="InterPro" id="IPR019775">
    <property type="entry name" value="WD40_repeat_CS"/>
</dbReference>
<evidence type="ECO:0000256" key="3">
    <source>
        <dbReference type="PROSITE-ProRule" id="PRU00221"/>
    </source>
</evidence>
<dbReference type="EMBL" id="KV442061">
    <property type="protein sequence ID" value="OAQ26977.1"/>
    <property type="molecule type" value="Genomic_DNA"/>
</dbReference>
<dbReference type="InterPro" id="IPR020472">
    <property type="entry name" value="WD40_PAC1"/>
</dbReference>
<keyword evidence="2" id="KW-0677">Repeat</keyword>
<dbReference type="InterPro" id="IPR001680">
    <property type="entry name" value="WD40_rpt"/>
</dbReference>
<feature type="repeat" description="WD" evidence="3">
    <location>
        <begin position="681"/>
        <end position="720"/>
    </location>
</feature>
<feature type="region of interest" description="Disordered" evidence="4">
    <location>
        <begin position="350"/>
        <end position="433"/>
    </location>
</feature>
<dbReference type="InterPro" id="IPR050995">
    <property type="entry name" value="WD-F-box_domain-protein"/>
</dbReference>
<feature type="region of interest" description="Disordered" evidence="4">
    <location>
        <begin position="451"/>
        <end position="486"/>
    </location>
</feature>
<evidence type="ECO:0000256" key="4">
    <source>
        <dbReference type="SAM" id="MobiDB-lite"/>
    </source>
</evidence>
<dbReference type="OrthoDB" id="19711at2759"/>
<gene>
    <name evidence="6" type="ORF">K457DRAFT_149729</name>
</gene>
<evidence type="ECO:0000256" key="1">
    <source>
        <dbReference type="ARBA" id="ARBA00022574"/>
    </source>
</evidence>
<evidence type="ECO:0000313" key="7">
    <source>
        <dbReference type="Proteomes" id="UP000078512"/>
    </source>
</evidence>
<dbReference type="AlphaFoldDB" id="A0A197JP03"/>
<dbReference type="InterPro" id="IPR036047">
    <property type="entry name" value="F-box-like_dom_sf"/>
</dbReference>
<organism evidence="6 7">
    <name type="scientific">Linnemannia elongata AG-77</name>
    <dbReference type="NCBI Taxonomy" id="1314771"/>
    <lineage>
        <taxon>Eukaryota</taxon>
        <taxon>Fungi</taxon>
        <taxon>Fungi incertae sedis</taxon>
        <taxon>Mucoromycota</taxon>
        <taxon>Mortierellomycotina</taxon>
        <taxon>Mortierellomycetes</taxon>
        <taxon>Mortierellales</taxon>
        <taxon>Mortierellaceae</taxon>
        <taxon>Linnemannia</taxon>
    </lineage>
</organism>
<dbReference type="InterPro" id="IPR001810">
    <property type="entry name" value="F-box_dom"/>
</dbReference>
<dbReference type="Pfam" id="PF12937">
    <property type="entry name" value="F-box-like"/>
    <property type="match status" value="1"/>
</dbReference>
<keyword evidence="1 3" id="KW-0853">WD repeat</keyword>
<dbReference type="Gene3D" id="2.130.10.10">
    <property type="entry name" value="YVTN repeat-like/Quinoprotein amine dehydrogenase"/>
    <property type="match status" value="2"/>
</dbReference>
<dbReference type="SUPFAM" id="SSF81383">
    <property type="entry name" value="F-box domain"/>
    <property type="match status" value="1"/>
</dbReference>
<feature type="compositionally biased region" description="Polar residues" evidence="4">
    <location>
        <begin position="413"/>
        <end position="433"/>
    </location>
</feature>
<feature type="compositionally biased region" description="Polar residues" evidence="4">
    <location>
        <begin position="253"/>
        <end position="262"/>
    </location>
</feature>
<dbReference type="InterPro" id="IPR015943">
    <property type="entry name" value="WD40/YVTN_repeat-like_dom_sf"/>
</dbReference>
<dbReference type="STRING" id="1314771.A0A197JP03"/>
<feature type="compositionally biased region" description="Low complexity" evidence="4">
    <location>
        <begin position="369"/>
        <end position="387"/>
    </location>
</feature>
<dbReference type="SUPFAM" id="SSF50978">
    <property type="entry name" value="WD40 repeat-like"/>
    <property type="match status" value="1"/>
</dbReference>
<dbReference type="Proteomes" id="UP000078512">
    <property type="component" value="Unassembled WGS sequence"/>
</dbReference>
<feature type="compositionally biased region" description="Low complexity" evidence="4">
    <location>
        <begin position="502"/>
        <end position="532"/>
    </location>
</feature>
<name>A0A197JP03_9FUNG</name>
<feature type="compositionally biased region" description="Low complexity" evidence="4">
    <location>
        <begin position="1"/>
        <end position="13"/>
    </location>
</feature>
<dbReference type="PANTHER" id="PTHR14604">
    <property type="entry name" value="WD40 REPEAT PF20"/>
    <property type="match status" value="1"/>
</dbReference>
<feature type="compositionally biased region" description="Low complexity" evidence="4">
    <location>
        <begin position="278"/>
        <end position="315"/>
    </location>
</feature>
<feature type="region of interest" description="Disordered" evidence="4">
    <location>
        <begin position="252"/>
        <end position="332"/>
    </location>
</feature>
<dbReference type="PROSITE" id="PS50181">
    <property type="entry name" value="FBOX"/>
    <property type="match status" value="1"/>
</dbReference>
<dbReference type="SMART" id="SM00256">
    <property type="entry name" value="FBOX"/>
    <property type="match status" value="1"/>
</dbReference>
<accession>A0A197JP03</accession>
<feature type="repeat" description="WD" evidence="3">
    <location>
        <begin position="773"/>
        <end position="812"/>
    </location>
</feature>
<dbReference type="PANTHER" id="PTHR14604:SF4">
    <property type="entry name" value="F-BOX DOMAIN-CONTAINING PROTEIN"/>
    <property type="match status" value="1"/>
</dbReference>
<dbReference type="PROSITE" id="PS50082">
    <property type="entry name" value="WD_REPEATS_2"/>
    <property type="match status" value="6"/>
</dbReference>
<dbReference type="InterPro" id="IPR036322">
    <property type="entry name" value="WD40_repeat_dom_sf"/>
</dbReference>
<feature type="region of interest" description="Disordered" evidence="4">
    <location>
        <begin position="498"/>
        <end position="537"/>
    </location>
</feature>
<dbReference type="PROSITE" id="PS00678">
    <property type="entry name" value="WD_REPEATS_1"/>
    <property type="match status" value="3"/>
</dbReference>
<keyword evidence="7" id="KW-1185">Reference proteome</keyword>
<reference evidence="6 7" key="1">
    <citation type="submission" date="2016-05" db="EMBL/GenBank/DDBJ databases">
        <title>Genome sequencing reveals origins of a unique bacterial endosymbiosis in the earliest lineages of terrestrial Fungi.</title>
        <authorList>
            <consortium name="DOE Joint Genome Institute"/>
            <person name="Uehling J."/>
            <person name="Gryganskyi A."/>
            <person name="Hameed K."/>
            <person name="Tschaplinski T."/>
            <person name="Misztal P."/>
            <person name="Wu S."/>
            <person name="Desiro A."/>
            <person name="Vande Pol N."/>
            <person name="Du Z.-Y."/>
            <person name="Zienkiewicz A."/>
            <person name="Zienkiewicz K."/>
            <person name="Morin E."/>
            <person name="Tisserant E."/>
            <person name="Splivallo R."/>
            <person name="Hainaut M."/>
            <person name="Henrissat B."/>
            <person name="Ohm R."/>
            <person name="Kuo A."/>
            <person name="Yan J."/>
            <person name="Lipzen A."/>
            <person name="Nolan M."/>
            <person name="Labutti K."/>
            <person name="Barry K."/>
            <person name="Goldstein A."/>
            <person name="Labbe J."/>
            <person name="Schadt C."/>
            <person name="Tuskan G."/>
            <person name="Grigoriev I."/>
            <person name="Martin F."/>
            <person name="Vilgalys R."/>
            <person name="Bonito G."/>
        </authorList>
    </citation>
    <scope>NUCLEOTIDE SEQUENCE [LARGE SCALE GENOMIC DNA]</scope>
    <source>
        <strain evidence="6 7">AG-77</strain>
    </source>
</reference>
<feature type="repeat" description="WD" evidence="3">
    <location>
        <begin position="641"/>
        <end position="680"/>
    </location>
</feature>
<evidence type="ECO:0000313" key="6">
    <source>
        <dbReference type="EMBL" id="OAQ26977.1"/>
    </source>
</evidence>
<feature type="compositionally biased region" description="Low complexity" evidence="4">
    <location>
        <begin position="394"/>
        <end position="412"/>
    </location>
</feature>
<feature type="repeat" description="WD" evidence="3">
    <location>
        <begin position="601"/>
        <end position="640"/>
    </location>
</feature>